<dbReference type="EMBL" id="GL732649">
    <property type="protein sequence ID" value="EFX68767.1"/>
    <property type="molecule type" value="Genomic_DNA"/>
</dbReference>
<organism evidence="1 2">
    <name type="scientific">Daphnia pulex</name>
    <name type="common">Water flea</name>
    <dbReference type="NCBI Taxonomy" id="6669"/>
    <lineage>
        <taxon>Eukaryota</taxon>
        <taxon>Metazoa</taxon>
        <taxon>Ecdysozoa</taxon>
        <taxon>Arthropoda</taxon>
        <taxon>Crustacea</taxon>
        <taxon>Branchiopoda</taxon>
        <taxon>Diplostraca</taxon>
        <taxon>Cladocera</taxon>
        <taxon>Anomopoda</taxon>
        <taxon>Daphniidae</taxon>
        <taxon>Daphnia</taxon>
    </lineage>
</organism>
<dbReference type="Proteomes" id="UP000000305">
    <property type="component" value="Unassembled WGS sequence"/>
</dbReference>
<dbReference type="KEGG" id="dpx:DAPPUDRAFT_329783"/>
<dbReference type="PhylomeDB" id="E9HHM2"/>
<reference evidence="1 2" key="1">
    <citation type="journal article" date="2011" name="Science">
        <title>The ecoresponsive genome of Daphnia pulex.</title>
        <authorList>
            <person name="Colbourne J.K."/>
            <person name="Pfrender M.E."/>
            <person name="Gilbert D."/>
            <person name="Thomas W.K."/>
            <person name="Tucker A."/>
            <person name="Oakley T.H."/>
            <person name="Tokishita S."/>
            <person name="Aerts A."/>
            <person name="Arnold G.J."/>
            <person name="Basu M.K."/>
            <person name="Bauer D.J."/>
            <person name="Caceres C.E."/>
            <person name="Carmel L."/>
            <person name="Casola C."/>
            <person name="Choi J.H."/>
            <person name="Detter J.C."/>
            <person name="Dong Q."/>
            <person name="Dusheyko S."/>
            <person name="Eads B.D."/>
            <person name="Frohlich T."/>
            <person name="Geiler-Samerotte K.A."/>
            <person name="Gerlach D."/>
            <person name="Hatcher P."/>
            <person name="Jogdeo S."/>
            <person name="Krijgsveld J."/>
            <person name="Kriventseva E.V."/>
            <person name="Kultz D."/>
            <person name="Laforsch C."/>
            <person name="Lindquist E."/>
            <person name="Lopez J."/>
            <person name="Manak J.R."/>
            <person name="Muller J."/>
            <person name="Pangilinan J."/>
            <person name="Patwardhan R.P."/>
            <person name="Pitluck S."/>
            <person name="Pritham E.J."/>
            <person name="Rechtsteiner A."/>
            <person name="Rho M."/>
            <person name="Rogozin I.B."/>
            <person name="Sakarya O."/>
            <person name="Salamov A."/>
            <person name="Schaack S."/>
            <person name="Shapiro H."/>
            <person name="Shiga Y."/>
            <person name="Skalitzky C."/>
            <person name="Smith Z."/>
            <person name="Souvorov A."/>
            <person name="Sung W."/>
            <person name="Tang Z."/>
            <person name="Tsuchiya D."/>
            <person name="Tu H."/>
            <person name="Vos H."/>
            <person name="Wang M."/>
            <person name="Wolf Y.I."/>
            <person name="Yamagata H."/>
            <person name="Yamada T."/>
            <person name="Ye Y."/>
            <person name="Shaw J.R."/>
            <person name="Andrews J."/>
            <person name="Crease T.J."/>
            <person name="Tang H."/>
            <person name="Lucas S.M."/>
            <person name="Robertson H.M."/>
            <person name="Bork P."/>
            <person name="Koonin E.V."/>
            <person name="Zdobnov E.M."/>
            <person name="Grigoriev I.V."/>
            <person name="Lynch M."/>
            <person name="Boore J.L."/>
        </authorList>
    </citation>
    <scope>NUCLEOTIDE SEQUENCE [LARGE SCALE GENOMIC DNA]</scope>
</reference>
<keyword evidence="2" id="KW-1185">Reference proteome</keyword>
<protein>
    <submittedName>
        <fullName evidence="1">Uncharacterized protein</fullName>
    </submittedName>
</protein>
<gene>
    <name evidence="1" type="ORF">DAPPUDRAFT_329783</name>
</gene>
<evidence type="ECO:0000313" key="2">
    <source>
        <dbReference type="Proteomes" id="UP000000305"/>
    </source>
</evidence>
<accession>E9HHM2</accession>
<proteinExistence type="predicted"/>
<name>E9HHM2_DAPPU</name>
<dbReference type="AlphaFoldDB" id="E9HHM2"/>
<sequence length="101" mass="11072">MPNSKGYVQFLMPPIGSMSSGLASYRALTISLKDEKGNHYSSLSDLVDFKSSGIPPTATSLSSCVDSKQKTAKTLALHFRLPVKKFFMLLKVDRICRGLES</sequence>
<evidence type="ECO:0000313" key="1">
    <source>
        <dbReference type="EMBL" id="EFX68767.1"/>
    </source>
</evidence>
<dbReference type="HOGENOM" id="CLU_2294425_0_0_1"/>
<dbReference type="InParanoid" id="E9HHM2"/>